<sequence>MKAGPRNFEQYMSSLADHKLFGEKLHIEQDHQSPNLTYNYQSITSTLPLSNSSFEELRVAHVAAVTPNSTQTKATLELAPPLFELKPSITSSNNMTGFGKPSPPRESAFPDHSDSSS</sequence>
<reference evidence="1" key="1">
    <citation type="submission" date="2024-09" db="EMBL/GenBank/DDBJ databases">
        <title>Black Yeasts Isolated from many extreme environments.</title>
        <authorList>
            <person name="Coleine C."/>
            <person name="Stajich J.E."/>
            <person name="Selbmann L."/>
        </authorList>
    </citation>
    <scope>NUCLEOTIDE SEQUENCE</scope>
    <source>
        <strain evidence="1">CCFEE 5737</strain>
    </source>
</reference>
<dbReference type="EMBL" id="JAWDJW010007824">
    <property type="protein sequence ID" value="KAK3061473.1"/>
    <property type="molecule type" value="Genomic_DNA"/>
</dbReference>
<gene>
    <name evidence="1" type="ORF">LTS18_006131</name>
</gene>
<organism evidence="1 2">
    <name type="scientific">Coniosporium uncinatum</name>
    <dbReference type="NCBI Taxonomy" id="93489"/>
    <lineage>
        <taxon>Eukaryota</taxon>
        <taxon>Fungi</taxon>
        <taxon>Dikarya</taxon>
        <taxon>Ascomycota</taxon>
        <taxon>Pezizomycotina</taxon>
        <taxon>Dothideomycetes</taxon>
        <taxon>Dothideomycetes incertae sedis</taxon>
        <taxon>Coniosporium</taxon>
    </lineage>
</organism>
<evidence type="ECO:0000313" key="1">
    <source>
        <dbReference type="EMBL" id="KAK3061473.1"/>
    </source>
</evidence>
<feature type="non-terminal residue" evidence="1">
    <location>
        <position position="117"/>
    </location>
</feature>
<proteinExistence type="predicted"/>
<evidence type="ECO:0000313" key="2">
    <source>
        <dbReference type="Proteomes" id="UP001186974"/>
    </source>
</evidence>
<accession>A0ACC3D3X3</accession>
<comment type="caution">
    <text evidence="1">The sequence shown here is derived from an EMBL/GenBank/DDBJ whole genome shotgun (WGS) entry which is preliminary data.</text>
</comment>
<protein>
    <submittedName>
        <fullName evidence="1">Uncharacterized protein</fullName>
    </submittedName>
</protein>
<dbReference type="Proteomes" id="UP001186974">
    <property type="component" value="Unassembled WGS sequence"/>
</dbReference>
<keyword evidence="2" id="KW-1185">Reference proteome</keyword>
<name>A0ACC3D3X3_9PEZI</name>